<keyword evidence="11" id="KW-1185">Reference proteome</keyword>
<keyword evidence="7" id="KW-0802">TPR repeat</keyword>
<evidence type="ECO:0000256" key="3">
    <source>
        <dbReference type="ARBA" id="ARBA00023139"/>
    </source>
</evidence>
<keyword evidence="5 6" id="KW-0449">Lipoprotein</keyword>
<dbReference type="RefSeq" id="WP_272179921.1">
    <property type="nucleotide sequence ID" value="NZ_JAQOMS010000002.1"/>
</dbReference>
<comment type="subunit">
    <text evidence="6">Part of the Bam complex.</text>
</comment>
<comment type="caution">
    <text evidence="10">The sequence shown here is derived from an EMBL/GenBank/DDBJ whole genome shotgun (WGS) entry which is preliminary data.</text>
</comment>
<evidence type="ECO:0000256" key="1">
    <source>
        <dbReference type="ARBA" id="ARBA00022729"/>
    </source>
</evidence>
<evidence type="ECO:0000256" key="6">
    <source>
        <dbReference type="HAMAP-Rule" id="MF_00922"/>
    </source>
</evidence>
<feature type="domain" description="Outer membrane lipoprotein BamD-like" evidence="9">
    <location>
        <begin position="36"/>
        <end position="243"/>
    </location>
</feature>
<keyword evidence="2 6" id="KW-0472">Membrane</keyword>
<evidence type="ECO:0000256" key="8">
    <source>
        <dbReference type="SAM" id="SignalP"/>
    </source>
</evidence>
<evidence type="ECO:0000256" key="5">
    <source>
        <dbReference type="ARBA" id="ARBA00023288"/>
    </source>
</evidence>
<evidence type="ECO:0000259" key="9">
    <source>
        <dbReference type="Pfam" id="PF13525"/>
    </source>
</evidence>
<protein>
    <recommendedName>
        <fullName evidence="6">Outer membrane protein assembly factor BamD</fullName>
    </recommendedName>
</protein>
<evidence type="ECO:0000256" key="7">
    <source>
        <dbReference type="PROSITE-ProRule" id="PRU00339"/>
    </source>
</evidence>
<evidence type="ECO:0000313" key="11">
    <source>
        <dbReference type="Proteomes" id="UP001528411"/>
    </source>
</evidence>
<evidence type="ECO:0000313" key="10">
    <source>
        <dbReference type="EMBL" id="MDC2888256.1"/>
    </source>
</evidence>
<comment type="function">
    <text evidence="6">Part of the outer membrane protein assembly complex, which is involved in assembly and insertion of beta-barrel proteins into the outer membrane.</text>
</comment>
<dbReference type="PANTHER" id="PTHR37423:SF1">
    <property type="entry name" value="OUTER MEMBRANE PROTEIN ASSEMBLY FACTOR BAMD"/>
    <property type="match status" value="1"/>
</dbReference>
<keyword evidence="3 6" id="KW-0564">Palmitate</keyword>
<dbReference type="InterPro" id="IPR019734">
    <property type="entry name" value="TPR_rpt"/>
</dbReference>
<dbReference type="SUPFAM" id="SSF48452">
    <property type="entry name" value="TPR-like"/>
    <property type="match status" value="1"/>
</dbReference>
<dbReference type="NCBIfam" id="TIGR03302">
    <property type="entry name" value="OM_YfiO"/>
    <property type="match status" value="1"/>
</dbReference>
<keyword evidence="4 6" id="KW-0998">Cell outer membrane</keyword>
<proteinExistence type="inferred from homology"/>
<dbReference type="EMBL" id="JAQOMS010000002">
    <property type="protein sequence ID" value="MDC2888256.1"/>
    <property type="molecule type" value="Genomic_DNA"/>
</dbReference>
<evidence type="ECO:0000256" key="4">
    <source>
        <dbReference type="ARBA" id="ARBA00023237"/>
    </source>
</evidence>
<name>A0ABT5F9P9_9GAMM</name>
<comment type="similarity">
    <text evidence="6">Belongs to the BamD family.</text>
</comment>
<feature type="chain" id="PRO_5045171577" description="Outer membrane protein assembly factor BamD" evidence="8">
    <location>
        <begin position="23"/>
        <end position="251"/>
    </location>
</feature>
<comment type="subcellular location">
    <subcellularLocation>
        <location evidence="6">Cell outer membrane</location>
        <topology evidence="6">Lipid-anchor</topology>
    </subcellularLocation>
</comment>
<reference evidence="10 11" key="1">
    <citation type="submission" date="2023-01" db="EMBL/GenBank/DDBJ databases">
        <title>Psychrosphaera sp. nov., isolated from marine algae.</title>
        <authorList>
            <person name="Bayburt H."/>
            <person name="Choi B.J."/>
            <person name="Kim J.M."/>
            <person name="Choi D.G."/>
            <person name="Jeon C.O."/>
        </authorList>
    </citation>
    <scope>NUCLEOTIDE SEQUENCE [LARGE SCALE GENOMIC DNA]</scope>
    <source>
        <strain evidence="10 11">G1-22</strain>
    </source>
</reference>
<dbReference type="CDD" id="cd15830">
    <property type="entry name" value="BamD"/>
    <property type="match status" value="1"/>
</dbReference>
<dbReference type="InterPro" id="IPR039565">
    <property type="entry name" value="BamD-like"/>
</dbReference>
<sequence length="251" mass="29196">MFNFKSRFRFTLLIAISIFVSACTSAPDQDVERLPDRSPQARYQEAKQHLNNNMYTRAIGILTDLESRYPFGPLSRQVQLDLMFAYYKSGKYEEALPAIDRFIRLNPDHSNLDYVIYMRGLVNMDTGENAFQNFFGIENADKDMEGSREAFKDFKKLVIKYPNSKYSEEAKSRMKVLLDKLASHEIVIAEYYMRRSSYVAAVNRCKYVLEYYGQSGSVKRALEIMIEAYDKLELLEMKADTEKVLAENFSD</sequence>
<keyword evidence="1 6" id="KW-0732">Signal</keyword>
<feature type="repeat" description="TPR" evidence="7">
    <location>
        <begin position="76"/>
        <end position="109"/>
    </location>
</feature>
<dbReference type="Proteomes" id="UP001528411">
    <property type="component" value="Unassembled WGS sequence"/>
</dbReference>
<evidence type="ECO:0000256" key="2">
    <source>
        <dbReference type="ARBA" id="ARBA00023136"/>
    </source>
</evidence>
<dbReference type="Gene3D" id="1.25.40.10">
    <property type="entry name" value="Tetratricopeptide repeat domain"/>
    <property type="match status" value="1"/>
</dbReference>
<dbReference type="PROSITE" id="PS50005">
    <property type="entry name" value="TPR"/>
    <property type="match status" value="1"/>
</dbReference>
<dbReference type="InterPro" id="IPR011990">
    <property type="entry name" value="TPR-like_helical_dom_sf"/>
</dbReference>
<gene>
    <name evidence="6" type="primary">bamD</name>
    <name evidence="10" type="ORF">PN838_05010</name>
</gene>
<accession>A0ABT5F9P9</accession>
<organism evidence="10 11">
    <name type="scientific">Psychrosphaera algicola</name>
    <dbReference type="NCBI Taxonomy" id="3023714"/>
    <lineage>
        <taxon>Bacteria</taxon>
        <taxon>Pseudomonadati</taxon>
        <taxon>Pseudomonadota</taxon>
        <taxon>Gammaproteobacteria</taxon>
        <taxon>Alteromonadales</taxon>
        <taxon>Pseudoalteromonadaceae</taxon>
        <taxon>Psychrosphaera</taxon>
    </lineage>
</organism>
<dbReference type="HAMAP" id="MF_00922">
    <property type="entry name" value="OM_assembly_BamD"/>
    <property type="match status" value="1"/>
</dbReference>
<dbReference type="PANTHER" id="PTHR37423">
    <property type="entry name" value="SOLUBLE LYTIC MUREIN TRANSGLYCOSYLASE-RELATED"/>
    <property type="match status" value="1"/>
</dbReference>
<dbReference type="InterPro" id="IPR017689">
    <property type="entry name" value="BamD"/>
</dbReference>
<feature type="signal peptide" evidence="8">
    <location>
        <begin position="1"/>
        <end position="22"/>
    </location>
</feature>
<dbReference type="PROSITE" id="PS51257">
    <property type="entry name" value="PROKAR_LIPOPROTEIN"/>
    <property type="match status" value="1"/>
</dbReference>
<dbReference type="Pfam" id="PF13525">
    <property type="entry name" value="YfiO"/>
    <property type="match status" value="1"/>
</dbReference>